<gene>
    <name evidence="1" type="ORF">VZ94_15460</name>
</gene>
<dbReference type="EMBL" id="LAJX01000169">
    <property type="protein sequence ID" value="KJV05812.1"/>
    <property type="molecule type" value="Genomic_DNA"/>
</dbReference>
<dbReference type="Gene3D" id="1.20.5.340">
    <property type="match status" value="1"/>
</dbReference>
<dbReference type="AlphaFoldDB" id="A0A0F3IGI7"/>
<evidence type="ECO:0000313" key="2">
    <source>
        <dbReference type="Proteomes" id="UP000033684"/>
    </source>
</evidence>
<proteinExistence type="predicted"/>
<comment type="caution">
    <text evidence="1">The sequence shown here is derived from an EMBL/GenBank/DDBJ whole genome shotgun (WGS) entry which is preliminary data.</text>
</comment>
<reference evidence="1 2" key="2">
    <citation type="journal article" date="2016" name="Microb. Ecol.">
        <title>Genome Characteristics of a Novel Type I Methanotroph (Sn10-6) Isolated from a Flooded Indian Rice Field.</title>
        <authorList>
            <person name="Rahalkar M.C."/>
            <person name="Pandit P.S."/>
            <person name="Dhakephalkar P.K."/>
            <person name="Pore S."/>
            <person name="Arora P."/>
            <person name="Kapse N."/>
        </authorList>
    </citation>
    <scope>NUCLEOTIDE SEQUENCE [LARGE SCALE GENOMIC DNA]</scope>
    <source>
        <strain evidence="1 2">Sn10-6</strain>
    </source>
</reference>
<organism evidence="1 2">
    <name type="scientific">Methylocucumis oryzae</name>
    <dbReference type="NCBI Taxonomy" id="1632867"/>
    <lineage>
        <taxon>Bacteria</taxon>
        <taxon>Pseudomonadati</taxon>
        <taxon>Pseudomonadota</taxon>
        <taxon>Gammaproteobacteria</taxon>
        <taxon>Methylococcales</taxon>
        <taxon>Methylococcaceae</taxon>
        <taxon>Methylocucumis</taxon>
    </lineage>
</organism>
<sequence length="116" mass="12919">MNAIHFDTLAFANRLKSAGFTDAQAQVLVELQRETTDQALEQAKHDFHLDDLATKRDVKELETELQHSLALIKADTARLIAETHQHIAETKADLTRWIIAAGFLQTTVIIGVLLSS</sequence>
<protein>
    <recommendedName>
        <fullName evidence="3">DUF1640 domain-containing protein</fullName>
    </recommendedName>
</protein>
<evidence type="ECO:0008006" key="3">
    <source>
        <dbReference type="Google" id="ProtNLM"/>
    </source>
</evidence>
<dbReference type="RefSeq" id="WP_045779916.1">
    <property type="nucleotide sequence ID" value="NZ_LAJX01000169.1"/>
</dbReference>
<dbReference type="Proteomes" id="UP000033684">
    <property type="component" value="Unassembled WGS sequence"/>
</dbReference>
<accession>A0A0F3IGI7</accession>
<name>A0A0F3IGI7_9GAMM</name>
<evidence type="ECO:0000313" key="1">
    <source>
        <dbReference type="EMBL" id="KJV05812.1"/>
    </source>
</evidence>
<dbReference type="OrthoDB" id="5571890at2"/>
<reference evidence="2" key="1">
    <citation type="submission" date="2015-03" db="EMBL/GenBank/DDBJ databases">
        <title>Draft genome sequence of a novel methanotroph (Sn10-6) isolated from flooded ricefield rhizosphere in India.</title>
        <authorList>
            <person name="Pandit P.S."/>
            <person name="Pore S.D."/>
            <person name="Arora P."/>
            <person name="Kapse N.G."/>
            <person name="Dhakephalkar P.K."/>
            <person name="Rahalkar M.C."/>
        </authorList>
    </citation>
    <scope>NUCLEOTIDE SEQUENCE [LARGE SCALE GENOMIC DNA]</scope>
    <source>
        <strain evidence="2">Sn10-6</strain>
    </source>
</reference>
<keyword evidence="2" id="KW-1185">Reference proteome</keyword>